<evidence type="ECO:0000256" key="2">
    <source>
        <dbReference type="PROSITE-ProRule" id="PRU00176"/>
    </source>
</evidence>
<dbReference type="Gene3D" id="3.30.70.330">
    <property type="match status" value="1"/>
</dbReference>
<dbReference type="SMART" id="SM00582">
    <property type="entry name" value="RPR"/>
    <property type="match status" value="1"/>
</dbReference>
<feature type="compositionally biased region" description="Basic and acidic residues" evidence="3">
    <location>
        <begin position="400"/>
        <end position="426"/>
    </location>
</feature>
<dbReference type="SMART" id="SM00360">
    <property type="entry name" value="RRM"/>
    <property type="match status" value="1"/>
</dbReference>
<feature type="compositionally biased region" description="Low complexity" evidence="3">
    <location>
        <begin position="219"/>
        <end position="230"/>
    </location>
</feature>
<dbReference type="Pfam" id="PF04818">
    <property type="entry name" value="CID"/>
    <property type="match status" value="1"/>
</dbReference>
<dbReference type="SUPFAM" id="SSF54928">
    <property type="entry name" value="RNA-binding domain, RBD"/>
    <property type="match status" value="1"/>
</dbReference>
<feature type="compositionally biased region" description="Pro residues" evidence="3">
    <location>
        <begin position="757"/>
        <end position="774"/>
    </location>
</feature>
<feature type="domain" description="RRM" evidence="4">
    <location>
        <begin position="438"/>
        <end position="512"/>
    </location>
</feature>
<dbReference type="PROSITE" id="PS51391">
    <property type="entry name" value="CID"/>
    <property type="match status" value="1"/>
</dbReference>
<dbReference type="Proteomes" id="UP000324632">
    <property type="component" value="Chromosome 25"/>
</dbReference>
<feature type="region of interest" description="Disordered" evidence="3">
    <location>
        <begin position="311"/>
        <end position="426"/>
    </location>
</feature>
<dbReference type="GO" id="GO:1990269">
    <property type="term" value="F:RNA polymerase II C-terminal domain phosphoserine binding"/>
    <property type="evidence" value="ECO:0007669"/>
    <property type="project" value="TreeGrafter"/>
</dbReference>
<dbReference type="InterPro" id="IPR000504">
    <property type="entry name" value="RRM_dom"/>
</dbReference>
<dbReference type="InterPro" id="IPR008942">
    <property type="entry name" value="ENTH_VHS"/>
</dbReference>
<dbReference type="InterPro" id="IPR006569">
    <property type="entry name" value="CID_dom"/>
</dbReference>
<accession>A0A5A9MU45</accession>
<feature type="region of interest" description="Disordered" evidence="3">
    <location>
        <begin position="753"/>
        <end position="823"/>
    </location>
</feature>
<dbReference type="InterPro" id="IPR035979">
    <property type="entry name" value="RBD_domain_sf"/>
</dbReference>
<dbReference type="PANTHER" id="PTHR23140:SF3">
    <property type="entry name" value="SR-RELATED AND CTD-ASSOCIATED FACTOR 4"/>
    <property type="match status" value="1"/>
</dbReference>
<dbReference type="Pfam" id="PF00076">
    <property type="entry name" value="RRM_1"/>
    <property type="match status" value="1"/>
</dbReference>
<feature type="compositionally biased region" description="Basic and acidic residues" evidence="3">
    <location>
        <begin position="349"/>
        <end position="361"/>
    </location>
</feature>
<organism evidence="6 7">
    <name type="scientific">Triplophysa tibetana</name>
    <dbReference type="NCBI Taxonomy" id="1572043"/>
    <lineage>
        <taxon>Eukaryota</taxon>
        <taxon>Metazoa</taxon>
        <taxon>Chordata</taxon>
        <taxon>Craniata</taxon>
        <taxon>Vertebrata</taxon>
        <taxon>Euteleostomi</taxon>
        <taxon>Actinopterygii</taxon>
        <taxon>Neopterygii</taxon>
        <taxon>Teleostei</taxon>
        <taxon>Ostariophysi</taxon>
        <taxon>Cypriniformes</taxon>
        <taxon>Nemacheilidae</taxon>
        <taxon>Triplophysa</taxon>
    </lineage>
</organism>
<feature type="domain" description="CID" evidence="5">
    <location>
        <begin position="1"/>
        <end position="126"/>
    </location>
</feature>
<dbReference type="InterPro" id="IPR051485">
    <property type="entry name" value="SR-CTD_assoc_factor"/>
</dbReference>
<dbReference type="GO" id="GO:0005634">
    <property type="term" value="C:nucleus"/>
    <property type="evidence" value="ECO:0007669"/>
    <property type="project" value="TreeGrafter"/>
</dbReference>
<dbReference type="EMBL" id="SOYY01000025">
    <property type="protein sequence ID" value="KAA0701752.1"/>
    <property type="molecule type" value="Genomic_DNA"/>
</dbReference>
<evidence type="ECO:0000313" key="7">
    <source>
        <dbReference type="Proteomes" id="UP000324632"/>
    </source>
</evidence>
<evidence type="ECO:0000259" key="4">
    <source>
        <dbReference type="PROSITE" id="PS50102"/>
    </source>
</evidence>
<evidence type="ECO:0000259" key="5">
    <source>
        <dbReference type="PROSITE" id="PS51391"/>
    </source>
</evidence>
<name>A0A5A9MU45_9TELE</name>
<dbReference type="InterPro" id="IPR012677">
    <property type="entry name" value="Nucleotide-bd_a/b_plait_sf"/>
</dbReference>
<dbReference type="GO" id="GO:0003723">
    <property type="term" value="F:RNA binding"/>
    <property type="evidence" value="ECO:0007669"/>
    <property type="project" value="UniProtKB-UniRule"/>
</dbReference>
<dbReference type="PANTHER" id="PTHR23140">
    <property type="entry name" value="RNA PROCESSING PROTEIN LD23810P"/>
    <property type="match status" value="1"/>
</dbReference>
<evidence type="ECO:0000313" key="6">
    <source>
        <dbReference type="EMBL" id="KAA0701752.1"/>
    </source>
</evidence>
<evidence type="ECO:0000256" key="3">
    <source>
        <dbReference type="SAM" id="MobiDB-lite"/>
    </source>
</evidence>
<proteinExistence type="predicted"/>
<dbReference type="AlphaFoldDB" id="A0A5A9MU45"/>
<dbReference type="Gene3D" id="1.25.40.90">
    <property type="match status" value="1"/>
</dbReference>
<keyword evidence="7" id="KW-1185">Reference proteome</keyword>
<feature type="compositionally biased region" description="Basic residues" evidence="3">
    <location>
        <begin position="362"/>
        <end position="371"/>
    </location>
</feature>
<keyword evidence="1 2" id="KW-0694">RNA-binding</keyword>
<dbReference type="PROSITE" id="PS50102">
    <property type="entry name" value="RRM"/>
    <property type="match status" value="1"/>
</dbReference>
<sequence>MDMDAVNAFNGEMLSMMDMPPPISRAKMMSVTKAGIKAIKCKPDLKVAGLYVVDSIIRQSRHQFGADKDVFGPRFLKNFSVTFQNLYECPVDDKEKILRVLNLWQKNDVFGMDIIQPLLDMATAPVLPVFENGTTVGVSLATPISVPQLASASASAVTLPSLQNPVSPPTLHNPVGSTPTTELYSSTYFSEPRCPGRSCPVAPGHTGLRGNNQLLQSLQQSGGAGLSQSNAPPTEQKTSLAKSLLDRFDYDDDPEPMEENPEPASAAALGLNLTLELQQALQAHLLSQLANQSQEQVAHQSLPAMVPNQIPDNTLPNIVHTIDESSMPPSFHQPHFQNRFQATPLSEESDVKMDHSTDDRDRRHRRSRSRSPQRGSTSRSQRSRSGSRSHRSRYHPTRSRSKERQARSEERREREKERERRQKGLPSIRKEHVSVCSTTLWIGQLDKKTQKQDIMSLMEEFGQVESINMIPPRGCAYVVMVHRQDAHTALNKLNRGTVKVNQKSIKIAWALNKGIKSEFKKFWDVERGVTYIPWNKVKPDDIQSYRGGGMLDAETLKPEWNISAANPAVPVTGGPEGGQGNRASLIKSPTVHPTASGNVPPGPPPNMSLPPPAMITGAPLLAFPPPGFNPPKMPAGFPPAGPVSRMNIAGPHSSITENPVLYPSKNPLEGRIAHTDLTGGPPLSPSRSLLGHGPLLPHPQLGPRPPFMPPFPNDMPRPNMPSPNVPPRMMPPRGPNPMYGERPAGRFRMPAVTPVNDFPPPREGFPPRGPPRGPRPVDRWDEEPNWNNQRDHGPEKGPERFEPPFHRGGWGRGGHRGRGRFGN</sequence>
<protein>
    <submittedName>
        <fullName evidence="6">SR-related and CTD-associated factor 4</fullName>
    </submittedName>
</protein>
<feature type="region of interest" description="Disordered" evidence="3">
    <location>
        <begin position="219"/>
        <end position="238"/>
    </location>
</feature>
<dbReference type="GO" id="GO:2000805">
    <property type="term" value="P:negative regulation of termination of RNA polymerase II transcription, poly(A)-coupled"/>
    <property type="evidence" value="ECO:0007669"/>
    <property type="project" value="TreeGrafter"/>
</dbReference>
<dbReference type="SUPFAM" id="SSF48464">
    <property type="entry name" value="ENTH/VHS domain"/>
    <property type="match status" value="1"/>
</dbReference>
<feature type="compositionally biased region" description="Basic residues" evidence="3">
    <location>
        <begin position="381"/>
        <end position="399"/>
    </location>
</feature>
<feature type="compositionally biased region" description="Basic and acidic residues" evidence="3">
    <location>
        <begin position="789"/>
        <end position="805"/>
    </location>
</feature>
<feature type="compositionally biased region" description="Basic residues" evidence="3">
    <location>
        <begin position="813"/>
        <end position="823"/>
    </location>
</feature>
<evidence type="ECO:0000256" key="1">
    <source>
        <dbReference type="ARBA" id="ARBA00022884"/>
    </source>
</evidence>
<gene>
    <name evidence="6" type="ORF">E1301_Tti020384</name>
</gene>
<feature type="compositionally biased region" description="Polar residues" evidence="3">
    <location>
        <begin position="335"/>
        <end position="346"/>
    </location>
</feature>
<comment type="caution">
    <text evidence="6">The sequence shown here is derived from an EMBL/GenBank/DDBJ whole genome shotgun (WGS) entry which is preliminary data.</text>
</comment>
<reference evidence="6 7" key="1">
    <citation type="journal article" date="2019" name="Mol. Ecol. Resour.">
        <title>Chromosome-level genome assembly of Triplophysa tibetana, a fish adapted to the harsh high-altitude environment of the Tibetan Plateau.</title>
        <authorList>
            <person name="Yang X."/>
            <person name="Liu H."/>
            <person name="Ma Z."/>
            <person name="Zou Y."/>
            <person name="Zou M."/>
            <person name="Mao Y."/>
            <person name="Li X."/>
            <person name="Wang H."/>
            <person name="Chen T."/>
            <person name="Wang W."/>
            <person name="Yang R."/>
        </authorList>
    </citation>
    <scope>NUCLEOTIDE SEQUENCE [LARGE SCALE GENOMIC DNA]</scope>
    <source>
        <strain evidence="6">TTIB1903HZAU</strain>
        <tissue evidence="6">Muscle</tissue>
    </source>
</reference>